<keyword evidence="5" id="KW-1185">Reference proteome</keyword>
<protein>
    <submittedName>
        <fullName evidence="4">Uncharacterized protein</fullName>
    </submittedName>
</protein>
<name>A0AA35TBN8_GEOBA</name>
<organism evidence="4 5">
    <name type="scientific">Geodia barretti</name>
    <name type="common">Barrett's horny sponge</name>
    <dbReference type="NCBI Taxonomy" id="519541"/>
    <lineage>
        <taxon>Eukaryota</taxon>
        <taxon>Metazoa</taxon>
        <taxon>Porifera</taxon>
        <taxon>Demospongiae</taxon>
        <taxon>Heteroscleromorpha</taxon>
        <taxon>Tetractinellida</taxon>
        <taxon>Astrophorina</taxon>
        <taxon>Geodiidae</taxon>
        <taxon>Geodia</taxon>
    </lineage>
</organism>
<evidence type="ECO:0000256" key="3">
    <source>
        <dbReference type="SAM" id="SignalP"/>
    </source>
</evidence>
<dbReference type="AlphaFoldDB" id="A0AA35TBN8"/>
<feature type="region of interest" description="Disordered" evidence="1">
    <location>
        <begin position="502"/>
        <end position="521"/>
    </location>
</feature>
<keyword evidence="2" id="KW-1133">Transmembrane helix</keyword>
<keyword evidence="2" id="KW-0812">Transmembrane</keyword>
<dbReference type="SUPFAM" id="SSF49265">
    <property type="entry name" value="Fibronectin type III"/>
    <property type="match status" value="1"/>
</dbReference>
<keyword evidence="2" id="KW-0472">Membrane</keyword>
<comment type="caution">
    <text evidence="4">The sequence shown here is derived from an EMBL/GenBank/DDBJ whole genome shotgun (WGS) entry which is preliminary data.</text>
</comment>
<sequence>MKPFFIAHFLLTLSSPVKEVFLIAAACLISAAQEISLERTKPDPQQLPCPQQMIEFQCEILVPTTTLIWGLHTGQMLEFGVLRSVGDVRSSSDNVYSATLTGKREDNDPDTERFFFASTLLIREPVNQTTLTCTGGGGADPVDKSTTIKQSGIPDPPNDLGYNDGVVIERSVDLQWTRPSYTGGVAVVNYRVSTSGGTVTVEDTSEDVKYSPGLVYGEVQVLAINTCGLESQQAAINIPAAAPLPLSNLSVALNCEADSSPWTIIWMNGQREEGVVYPDVELSVKLTRTDEVASNVTESDPCSEVTAADTSCTVTLPRGIYNVTVTQSNDVGSSVDSNLFDTRRLIVEAMLGDEKPLSVTVTVNIYCKITCPAIVMFGTQPVSGGSCDIQANTTSEELLSAGNNATFSVDTGSIARASDERYCYHINYCEQDDNGGSGDGLSTGGVIGVVISCVVGIGALLLLIFVMVYCRRSSSIFKSTPCFDGTENADIDLGHQVLQHNNFTAPANPAPPNEPQDFGQDTPSFEATNVYQDTCDTSQEIDTTVDHTELATIED</sequence>
<feature type="transmembrane region" description="Helical" evidence="2">
    <location>
        <begin position="446"/>
        <end position="470"/>
    </location>
</feature>
<evidence type="ECO:0000256" key="2">
    <source>
        <dbReference type="SAM" id="Phobius"/>
    </source>
</evidence>
<reference evidence="4" key="1">
    <citation type="submission" date="2023-03" db="EMBL/GenBank/DDBJ databases">
        <authorList>
            <person name="Steffen K."/>
            <person name="Cardenas P."/>
        </authorList>
    </citation>
    <scope>NUCLEOTIDE SEQUENCE</scope>
</reference>
<feature type="chain" id="PRO_5041302767" evidence="3">
    <location>
        <begin position="20"/>
        <end position="555"/>
    </location>
</feature>
<gene>
    <name evidence="4" type="ORF">GBAR_LOCUS24880</name>
</gene>
<accession>A0AA35TBN8</accession>
<keyword evidence="3" id="KW-0732">Signal</keyword>
<evidence type="ECO:0000313" key="4">
    <source>
        <dbReference type="EMBL" id="CAI8044942.1"/>
    </source>
</evidence>
<evidence type="ECO:0000256" key="1">
    <source>
        <dbReference type="SAM" id="MobiDB-lite"/>
    </source>
</evidence>
<proteinExistence type="predicted"/>
<feature type="signal peptide" evidence="3">
    <location>
        <begin position="1"/>
        <end position="19"/>
    </location>
</feature>
<dbReference type="InterPro" id="IPR036116">
    <property type="entry name" value="FN3_sf"/>
</dbReference>
<dbReference type="EMBL" id="CASHTH010003435">
    <property type="protein sequence ID" value="CAI8044942.1"/>
    <property type="molecule type" value="Genomic_DNA"/>
</dbReference>
<evidence type="ECO:0000313" key="5">
    <source>
        <dbReference type="Proteomes" id="UP001174909"/>
    </source>
</evidence>
<dbReference type="Proteomes" id="UP001174909">
    <property type="component" value="Unassembled WGS sequence"/>
</dbReference>